<evidence type="ECO:0000313" key="1">
    <source>
        <dbReference type="EMBL" id="RHN60891.1"/>
    </source>
</evidence>
<gene>
    <name evidence="1" type="ORF">MtrunA17_Chr4g0030751</name>
</gene>
<proteinExistence type="predicted"/>
<protein>
    <submittedName>
        <fullName evidence="1">Uncharacterized protein</fullName>
    </submittedName>
</protein>
<accession>A0A396I813</accession>
<dbReference type="Gramene" id="rna23284">
    <property type="protein sequence ID" value="RHN60891.1"/>
    <property type="gene ID" value="gene23284"/>
</dbReference>
<dbReference type="Proteomes" id="UP000265566">
    <property type="component" value="Chromosome 4"/>
</dbReference>
<comment type="caution">
    <text evidence="1">The sequence shown here is derived from an EMBL/GenBank/DDBJ whole genome shotgun (WGS) entry which is preliminary data.</text>
</comment>
<dbReference type="AlphaFoldDB" id="A0A396I813"/>
<dbReference type="EMBL" id="PSQE01000004">
    <property type="protein sequence ID" value="RHN60891.1"/>
    <property type="molecule type" value="Genomic_DNA"/>
</dbReference>
<reference evidence="1" key="1">
    <citation type="journal article" date="2018" name="Nat. Plants">
        <title>Whole-genome landscape of Medicago truncatula symbiotic genes.</title>
        <authorList>
            <person name="Pecrix Y."/>
            <person name="Gamas P."/>
            <person name="Carrere S."/>
        </authorList>
    </citation>
    <scope>NUCLEOTIDE SEQUENCE</scope>
    <source>
        <tissue evidence="1">Leaves</tissue>
    </source>
</reference>
<sequence length="88" mass="10024">MRHICRDQKQQIFFAGTKTKTRHICRDQNHILAKKLCTQHSISMTNIGTHRRLLTLGAVKPGRSSTSISPTSFKIIPVLWSTTLKSKH</sequence>
<name>A0A396I813_MEDTR</name>
<organism evidence="1">
    <name type="scientific">Medicago truncatula</name>
    <name type="common">Barrel medic</name>
    <name type="synonym">Medicago tribuloides</name>
    <dbReference type="NCBI Taxonomy" id="3880"/>
    <lineage>
        <taxon>Eukaryota</taxon>
        <taxon>Viridiplantae</taxon>
        <taxon>Streptophyta</taxon>
        <taxon>Embryophyta</taxon>
        <taxon>Tracheophyta</taxon>
        <taxon>Spermatophyta</taxon>
        <taxon>Magnoliopsida</taxon>
        <taxon>eudicotyledons</taxon>
        <taxon>Gunneridae</taxon>
        <taxon>Pentapetalae</taxon>
        <taxon>rosids</taxon>
        <taxon>fabids</taxon>
        <taxon>Fabales</taxon>
        <taxon>Fabaceae</taxon>
        <taxon>Papilionoideae</taxon>
        <taxon>50 kb inversion clade</taxon>
        <taxon>NPAAA clade</taxon>
        <taxon>Hologalegina</taxon>
        <taxon>IRL clade</taxon>
        <taxon>Trifolieae</taxon>
        <taxon>Medicago</taxon>
    </lineage>
</organism>